<sequence>MTVSSKTVTKKPAWTKPRAGITEVPGLFSDLFNVAASRPAQITTG</sequence>
<dbReference type="AlphaFoldDB" id="A0A560KD31"/>
<proteinExistence type="predicted"/>
<organism evidence="1 2">
    <name type="scientific">Bradyrhizobium sacchari</name>
    <dbReference type="NCBI Taxonomy" id="1399419"/>
    <lineage>
        <taxon>Bacteria</taxon>
        <taxon>Pseudomonadati</taxon>
        <taxon>Pseudomonadota</taxon>
        <taxon>Alphaproteobacteria</taxon>
        <taxon>Hyphomicrobiales</taxon>
        <taxon>Nitrobacteraceae</taxon>
        <taxon>Bradyrhizobium</taxon>
    </lineage>
</organism>
<gene>
    <name evidence="1" type="ORF">FBZ95_102459</name>
</gene>
<reference evidence="1 2" key="1">
    <citation type="submission" date="2019-06" db="EMBL/GenBank/DDBJ databases">
        <title>Genomic Encyclopedia of Type Strains, Phase IV (KMG-V): Genome sequencing to study the core and pangenomes of soil and plant-associated prokaryotes.</title>
        <authorList>
            <person name="Whitman W."/>
        </authorList>
    </citation>
    <scope>NUCLEOTIDE SEQUENCE [LARGE SCALE GENOMIC DNA]</scope>
    <source>
        <strain evidence="1 2">BR 10556</strain>
    </source>
</reference>
<evidence type="ECO:0000313" key="2">
    <source>
        <dbReference type="Proteomes" id="UP000315914"/>
    </source>
</evidence>
<protein>
    <submittedName>
        <fullName evidence="1">Uncharacterized protein</fullName>
    </submittedName>
</protein>
<dbReference type="EMBL" id="VITW01000002">
    <property type="protein sequence ID" value="TWB81238.1"/>
    <property type="molecule type" value="Genomic_DNA"/>
</dbReference>
<dbReference type="Proteomes" id="UP000315914">
    <property type="component" value="Unassembled WGS sequence"/>
</dbReference>
<evidence type="ECO:0000313" key="1">
    <source>
        <dbReference type="EMBL" id="TWB81238.1"/>
    </source>
</evidence>
<keyword evidence="2" id="KW-1185">Reference proteome</keyword>
<accession>A0A560KD31</accession>
<comment type="caution">
    <text evidence="1">The sequence shown here is derived from an EMBL/GenBank/DDBJ whole genome shotgun (WGS) entry which is preliminary data.</text>
</comment>
<name>A0A560KD31_9BRAD</name>